<organism evidence="2">
    <name type="scientific">uncultured Chloroflexia bacterium</name>
    <dbReference type="NCBI Taxonomy" id="1672391"/>
    <lineage>
        <taxon>Bacteria</taxon>
        <taxon>Bacillati</taxon>
        <taxon>Chloroflexota</taxon>
        <taxon>Chloroflexia</taxon>
        <taxon>environmental samples</taxon>
    </lineage>
</organism>
<name>A0A6J4N339_9CHLR</name>
<reference evidence="2" key="1">
    <citation type="submission" date="2020-02" db="EMBL/GenBank/DDBJ databases">
        <authorList>
            <person name="Meier V. D."/>
        </authorList>
    </citation>
    <scope>NUCLEOTIDE SEQUENCE</scope>
    <source>
        <strain evidence="2">AVDCRST_MAG93</strain>
    </source>
</reference>
<evidence type="ECO:0000256" key="1">
    <source>
        <dbReference type="SAM" id="MobiDB-lite"/>
    </source>
</evidence>
<sequence length="44" mass="4834">MPDRGARESRVQGKGRQEDGSTGQSAHDVQLLNPNACHFWKAVV</sequence>
<evidence type="ECO:0000313" key="2">
    <source>
        <dbReference type="EMBL" id="CAA9376054.1"/>
    </source>
</evidence>
<accession>A0A6J4N339</accession>
<gene>
    <name evidence="2" type="ORF">AVDCRST_MAG93-8826</name>
</gene>
<protein>
    <submittedName>
        <fullName evidence="2">Uncharacterized protein</fullName>
    </submittedName>
</protein>
<proteinExistence type="predicted"/>
<dbReference type="EMBL" id="CADCTR010002962">
    <property type="protein sequence ID" value="CAA9376054.1"/>
    <property type="molecule type" value="Genomic_DNA"/>
</dbReference>
<feature type="region of interest" description="Disordered" evidence="1">
    <location>
        <begin position="1"/>
        <end position="29"/>
    </location>
</feature>
<dbReference type="AlphaFoldDB" id="A0A6J4N339"/>
<feature type="compositionally biased region" description="Basic and acidic residues" evidence="1">
    <location>
        <begin position="1"/>
        <end position="19"/>
    </location>
</feature>